<evidence type="ECO:0000256" key="1">
    <source>
        <dbReference type="SAM" id="MobiDB-lite"/>
    </source>
</evidence>
<dbReference type="Proteomes" id="UP000292452">
    <property type="component" value="Unassembled WGS sequence"/>
</dbReference>
<organism evidence="2 3">
    <name type="scientific">Streptomyces kasugaensis</name>
    <dbReference type="NCBI Taxonomy" id="1946"/>
    <lineage>
        <taxon>Bacteria</taxon>
        <taxon>Bacillati</taxon>
        <taxon>Actinomycetota</taxon>
        <taxon>Actinomycetes</taxon>
        <taxon>Kitasatosporales</taxon>
        <taxon>Streptomycetaceae</taxon>
        <taxon>Streptomyces</taxon>
    </lineage>
</organism>
<protein>
    <recommendedName>
        <fullName evidence="4">Tn3 transposase DDE domain-containing protein</fullName>
    </recommendedName>
</protein>
<dbReference type="AlphaFoldDB" id="A0A4Q9HWL7"/>
<feature type="compositionally biased region" description="Acidic residues" evidence="1">
    <location>
        <begin position="44"/>
        <end position="57"/>
    </location>
</feature>
<reference evidence="2 3" key="1">
    <citation type="submission" date="2019-02" db="EMBL/GenBank/DDBJ databases">
        <title>Draft Genome Sequence of Streptomyces sp. AM-2504, identified by 16S rRNA comparative analysis as a Streptomyces Kasugaensis strain.</title>
        <authorList>
            <person name="Napolioni V."/>
            <person name="Giuliodori A.M."/>
            <person name="Spurio R."/>
            <person name="Fabbretti A."/>
        </authorList>
    </citation>
    <scope>NUCLEOTIDE SEQUENCE [LARGE SCALE GENOMIC DNA]</scope>
    <source>
        <strain evidence="2 3">AM-2504</strain>
    </source>
</reference>
<evidence type="ECO:0008006" key="4">
    <source>
        <dbReference type="Google" id="ProtNLM"/>
    </source>
</evidence>
<proteinExistence type="predicted"/>
<feature type="region of interest" description="Disordered" evidence="1">
    <location>
        <begin position="25"/>
        <end position="57"/>
    </location>
</feature>
<gene>
    <name evidence="2" type="ORF">EYS09_11355</name>
</gene>
<evidence type="ECO:0000313" key="2">
    <source>
        <dbReference type="EMBL" id="TBO59566.1"/>
    </source>
</evidence>
<sequence length="57" mass="6454">MSDEDVTRLSPLKFKSLNVLGRYSFAPSTPRRNLRPLRDPATAELDDDDDDDDDGDE</sequence>
<accession>A0A4Q9HWL7</accession>
<keyword evidence="3" id="KW-1185">Reference proteome</keyword>
<name>A0A4Q9HWL7_STRKA</name>
<comment type="caution">
    <text evidence="2">The sequence shown here is derived from an EMBL/GenBank/DDBJ whole genome shotgun (WGS) entry which is preliminary data.</text>
</comment>
<dbReference type="EMBL" id="SIXH01000075">
    <property type="protein sequence ID" value="TBO59566.1"/>
    <property type="molecule type" value="Genomic_DNA"/>
</dbReference>
<evidence type="ECO:0000313" key="3">
    <source>
        <dbReference type="Proteomes" id="UP000292452"/>
    </source>
</evidence>